<dbReference type="EMBL" id="JBHSCZ010000001">
    <property type="protein sequence ID" value="MFC4261602.1"/>
    <property type="molecule type" value="Genomic_DNA"/>
</dbReference>
<evidence type="ECO:0000313" key="1">
    <source>
        <dbReference type="EMBL" id="MFC4261602.1"/>
    </source>
</evidence>
<name>A0ABV8QPR0_9BACT</name>
<gene>
    <name evidence="1" type="ORF">ACFOWM_01810</name>
</gene>
<dbReference type="Proteomes" id="UP001595907">
    <property type="component" value="Unassembled WGS sequence"/>
</dbReference>
<sequence>MSATLQIINQIFELQQKINSTTDAAHYERNFNRLFSIFEEDGYIIQNPTNEVYSPTRTDCEASITGDIASKMIITKTLKPIIYQKAAGNIQLLQKAIVLVEKNNY</sequence>
<dbReference type="RefSeq" id="WP_379706249.1">
    <property type="nucleotide sequence ID" value="NZ_JBHSCZ010000001.1"/>
</dbReference>
<proteinExistence type="predicted"/>
<accession>A0ABV8QPR0</accession>
<comment type="caution">
    <text evidence="1">The sequence shown here is derived from an EMBL/GenBank/DDBJ whole genome shotgun (WGS) entry which is preliminary data.</text>
</comment>
<organism evidence="1 2">
    <name type="scientific">Ferruginibacter yonginensis</name>
    <dbReference type="NCBI Taxonomy" id="1310416"/>
    <lineage>
        <taxon>Bacteria</taxon>
        <taxon>Pseudomonadati</taxon>
        <taxon>Bacteroidota</taxon>
        <taxon>Chitinophagia</taxon>
        <taxon>Chitinophagales</taxon>
        <taxon>Chitinophagaceae</taxon>
        <taxon>Ferruginibacter</taxon>
    </lineage>
</organism>
<reference evidence="2" key="1">
    <citation type="journal article" date="2019" name="Int. J. Syst. Evol. Microbiol.">
        <title>The Global Catalogue of Microorganisms (GCM) 10K type strain sequencing project: providing services to taxonomists for standard genome sequencing and annotation.</title>
        <authorList>
            <consortium name="The Broad Institute Genomics Platform"/>
            <consortium name="The Broad Institute Genome Sequencing Center for Infectious Disease"/>
            <person name="Wu L."/>
            <person name="Ma J."/>
        </authorList>
    </citation>
    <scope>NUCLEOTIDE SEQUENCE [LARGE SCALE GENOMIC DNA]</scope>
    <source>
        <strain evidence="2">CECT 8289</strain>
    </source>
</reference>
<evidence type="ECO:0000313" key="2">
    <source>
        <dbReference type="Proteomes" id="UP001595907"/>
    </source>
</evidence>
<protein>
    <submittedName>
        <fullName evidence="1">Uncharacterized protein</fullName>
    </submittedName>
</protein>
<keyword evidence="2" id="KW-1185">Reference proteome</keyword>